<evidence type="ECO:0000256" key="2">
    <source>
        <dbReference type="ARBA" id="ARBA00022679"/>
    </source>
</evidence>
<dbReference type="Pfam" id="PF00856">
    <property type="entry name" value="SET"/>
    <property type="match status" value="1"/>
</dbReference>
<protein>
    <recommendedName>
        <fullName evidence="4">SET domain-containing protein</fullName>
    </recommendedName>
</protein>
<dbReference type="InterPro" id="IPR036464">
    <property type="entry name" value="Rubisco_LSMT_subst-bd_sf"/>
</dbReference>
<dbReference type="PROSITE" id="PS50280">
    <property type="entry name" value="SET"/>
    <property type="match status" value="1"/>
</dbReference>
<feature type="domain" description="SET" evidence="4">
    <location>
        <begin position="138"/>
        <end position="356"/>
    </location>
</feature>
<dbReference type="SUPFAM" id="SSF81822">
    <property type="entry name" value="RuBisCo LSMT C-terminal, substrate-binding domain"/>
    <property type="match status" value="1"/>
</dbReference>
<gene>
    <name evidence="5" type="ORF">ES288_D07G201400v1</name>
</gene>
<sequence length="555" mass="62850">MKNETRRLRTVKTAHIMENDQSPIRASRLGFSSFPTFPSLSDKVIPSQFPAMAEASRIFHSTLFPTLSLQLSKPCYNSHVYPSLSLKKAPRPVQCSVSTSETKSTSSNATQEVPWGCDIDSLENAEALQKWLSNSGLPPQKMAIDKVAVGERGLVALKNIRKGEKLLFVPPPLFITADSEWSSPEAGLVLKQYSVPDWPLLATYLISEASAQKSSRWCNYISALPRQPYSLLYWTRAELDRYLEASQIRQRAIERVTDVIGTYNDLRLRIFSKYPDIFPEEVFNMETFRWSFGILFSRLVRLPSMDGKVALVPWADMLNHSCEVETFLDYDKSSQGVVFTTDRAYQPGEQVFISYGKKSNGELLLSYGFVPKEGANPSDSVELPLSLKKSDKCYKEKLEALRKHGLSTSQCYPIQITGWPLELMAYAYLAVSPPSMSKQFDEIAAAASNKSTIKKDLRYPDIEEKALQFILDSCESSISKYSKFLQASGSMGLDVTTPKQLNRRVFLKQLAVDLCTSEQRILFRAQYILRTRLRDMRSGELRALRIFDGLRNIFK</sequence>
<reference evidence="5 6" key="1">
    <citation type="submission" date="2019-06" db="EMBL/GenBank/DDBJ databases">
        <title>WGS assembly of Gossypium darwinii.</title>
        <authorList>
            <person name="Chen Z.J."/>
            <person name="Sreedasyam A."/>
            <person name="Ando A."/>
            <person name="Song Q."/>
            <person name="De L."/>
            <person name="Hulse-Kemp A."/>
            <person name="Ding M."/>
            <person name="Ye W."/>
            <person name="Kirkbride R."/>
            <person name="Jenkins J."/>
            <person name="Plott C."/>
            <person name="Lovell J."/>
            <person name="Lin Y.-M."/>
            <person name="Vaughn R."/>
            <person name="Liu B."/>
            <person name="Li W."/>
            <person name="Simpson S."/>
            <person name="Scheffler B."/>
            <person name="Saski C."/>
            <person name="Grover C."/>
            <person name="Hu G."/>
            <person name="Conover J."/>
            <person name="Carlson J."/>
            <person name="Shu S."/>
            <person name="Boston L."/>
            <person name="Williams M."/>
            <person name="Peterson D."/>
            <person name="Mcgee K."/>
            <person name="Jones D."/>
            <person name="Wendel J."/>
            <person name="Stelly D."/>
            <person name="Grimwood J."/>
            <person name="Schmutz J."/>
        </authorList>
    </citation>
    <scope>NUCLEOTIDE SEQUENCE [LARGE SCALE GENOMIC DNA]</scope>
    <source>
        <strain evidence="5">1808015.09</strain>
    </source>
</reference>
<name>A0A5D2C004_GOSDA</name>
<dbReference type="PANTHER" id="PTHR13271:SF123">
    <property type="entry name" value="RIBULOSE-1,5-BISPHOSPHATE CARBOXYLASE_OXYGENASE SMALL SUBUNIT N-METHYLTRANSFERASE I-RELATED"/>
    <property type="match status" value="1"/>
</dbReference>
<dbReference type="FunFam" id="3.90.1410.10:FF:000006">
    <property type="entry name" value="Ribulose-1,5 bisphosphate carboxylase/oxygenase large subunit N-methyltransferase, chloroplastic"/>
    <property type="match status" value="1"/>
</dbReference>
<evidence type="ECO:0000259" key="4">
    <source>
        <dbReference type="PROSITE" id="PS50280"/>
    </source>
</evidence>
<dbReference type="CDD" id="cd19179">
    <property type="entry name" value="SET_RBCMT"/>
    <property type="match status" value="1"/>
</dbReference>
<dbReference type="SMART" id="SM00317">
    <property type="entry name" value="SET"/>
    <property type="match status" value="1"/>
</dbReference>
<dbReference type="SUPFAM" id="SSF82199">
    <property type="entry name" value="SET domain"/>
    <property type="match status" value="1"/>
</dbReference>
<evidence type="ECO:0000313" key="6">
    <source>
        <dbReference type="Proteomes" id="UP000323506"/>
    </source>
</evidence>
<keyword evidence="1" id="KW-0489">Methyltransferase</keyword>
<dbReference type="Gene3D" id="3.90.1420.10">
    <property type="entry name" value="Rubisco LSMT, substrate-binding domain"/>
    <property type="match status" value="1"/>
</dbReference>
<dbReference type="Pfam" id="PF09273">
    <property type="entry name" value="Rubis-subs-bind"/>
    <property type="match status" value="1"/>
</dbReference>
<evidence type="ECO:0000313" key="5">
    <source>
        <dbReference type="EMBL" id="TYG62108.1"/>
    </source>
</evidence>
<dbReference type="Gene3D" id="3.90.1410.10">
    <property type="entry name" value="set domain protein methyltransferase, domain 1"/>
    <property type="match status" value="1"/>
</dbReference>
<keyword evidence="6" id="KW-1185">Reference proteome</keyword>
<dbReference type="InterPro" id="IPR050600">
    <property type="entry name" value="SETD3_SETD6_MTase"/>
</dbReference>
<dbReference type="InterPro" id="IPR001214">
    <property type="entry name" value="SET_dom"/>
</dbReference>
<dbReference type="Proteomes" id="UP000323506">
    <property type="component" value="Chromosome D07"/>
</dbReference>
<proteinExistence type="predicted"/>
<dbReference type="GO" id="GO:0032259">
    <property type="term" value="P:methylation"/>
    <property type="evidence" value="ECO:0007669"/>
    <property type="project" value="UniProtKB-KW"/>
</dbReference>
<evidence type="ECO:0000256" key="3">
    <source>
        <dbReference type="ARBA" id="ARBA00022691"/>
    </source>
</evidence>
<dbReference type="GO" id="GO:0016279">
    <property type="term" value="F:protein-lysine N-methyltransferase activity"/>
    <property type="evidence" value="ECO:0007669"/>
    <property type="project" value="InterPro"/>
</dbReference>
<organism evidence="5 6">
    <name type="scientific">Gossypium darwinii</name>
    <name type="common">Darwin's cotton</name>
    <name type="synonym">Gossypium barbadense var. darwinii</name>
    <dbReference type="NCBI Taxonomy" id="34276"/>
    <lineage>
        <taxon>Eukaryota</taxon>
        <taxon>Viridiplantae</taxon>
        <taxon>Streptophyta</taxon>
        <taxon>Embryophyta</taxon>
        <taxon>Tracheophyta</taxon>
        <taxon>Spermatophyta</taxon>
        <taxon>Magnoliopsida</taxon>
        <taxon>eudicotyledons</taxon>
        <taxon>Gunneridae</taxon>
        <taxon>Pentapetalae</taxon>
        <taxon>rosids</taxon>
        <taxon>malvids</taxon>
        <taxon>Malvales</taxon>
        <taxon>Malvaceae</taxon>
        <taxon>Malvoideae</taxon>
        <taxon>Gossypium</taxon>
    </lineage>
</organism>
<dbReference type="FunFam" id="3.90.1420.10:FF:000005">
    <property type="entry name" value="Rubisco methyltransferase family protein"/>
    <property type="match status" value="1"/>
</dbReference>
<keyword evidence="2" id="KW-0808">Transferase</keyword>
<dbReference type="EMBL" id="CM017707">
    <property type="protein sequence ID" value="TYG62108.1"/>
    <property type="molecule type" value="Genomic_DNA"/>
</dbReference>
<dbReference type="PANTHER" id="PTHR13271">
    <property type="entry name" value="UNCHARACTERIZED PUTATIVE METHYLTRANSFERASE"/>
    <property type="match status" value="1"/>
</dbReference>
<dbReference type="InterPro" id="IPR044431">
    <property type="entry name" value="SET_RBCMT"/>
</dbReference>
<accession>A0A5D2C004</accession>
<keyword evidence="3" id="KW-0949">S-adenosyl-L-methionine</keyword>
<evidence type="ECO:0000256" key="1">
    <source>
        <dbReference type="ARBA" id="ARBA00022603"/>
    </source>
</evidence>
<dbReference type="InterPro" id="IPR046341">
    <property type="entry name" value="SET_dom_sf"/>
</dbReference>
<dbReference type="AlphaFoldDB" id="A0A5D2C004"/>
<dbReference type="InterPro" id="IPR015353">
    <property type="entry name" value="Rubisco_LSMT_subst-bd"/>
</dbReference>